<evidence type="ECO:0000256" key="3">
    <source>
        <dbReference type="ARBA" id="ARBA00023125"/>
    </source>
</evidence>
<protein>
    <submittedName>
        <fullName evidence="8">Transcription factor WRKY</fullName>
    </submittedName>
</protein>
<dbReference type="PANTHER" id="PTHR32096">
    <property type="entry name" value="WRKY TRANSCRIPTION FACTOR 30-RELATED-RELATED"/>
    <property type="match status" value="1"/>
</dbReference>
<dbReference type="InterPro" id="IPR003657">
    <property type="entry name" value="WRKY_dom"/>
</dbReference>
<dbReference type="SMART" id="SM00774">
    <property type="entry name" value="WRKY"/>
    <property type="match status" value="1"/>
</dbReference>
<dbReference type="GO" id="GO:0000976">
    <property type="term" value="F:transcription cis-regulatory region binding"/>
    <property type="evidence" value="ECO:0007669"/>
    <property type="project" value="TreeGrafter"/>
</dbReference>
<dbReference type="Gene3D" id="2.20.25.80">
    <property type="entry name" value="WRKY domain"/>
    <property type="match status" value="1"/>
</dbReference>
<accession>B3IX40</accession>
<evidence type="ECO:0000313" key="8">
    <source>
        <dbReference type="EMBL" id="BAG50067.1"/>
    </source>
</evidence>
<dbReference type="FunFam" id="2.20.25.80:FF:000009">
    <property type="entry name" value="WRKY transcription factor 53"/>
    <property type="match status" value="1"/>
</dbReference>
<dbReference type="GO" id="GO:0010193">
    <property type="term" value="P:response to ozone"/>
    <property type="evidence" value="ECO:0007669"/>
    <property type="project" value="UniProtKB-ARBA"/>
</dbReference>
<dbReference type="GO" id="GO:0003700">
    <property type="term" value="F:DNA-binding transcription factor activity"/>
    <property type="evidence" value="ECO:0007669"/>
    <property type="project" value="InterPro"/>
</dbReference>
<dbReference type="EMBL" id="AB378640">
    <property type="protein sequence ID" value="BAG50067.1"/>
    <property type="molecule type" value="mRNA"/>
</dbReference>
<dbReference type="GO" id="GO:0010150">
    <property type="term" value="P:leaf senescence"/>
    <property type="evidence" value="ECO:0007669"/>
    <property type="project" value="UniProtKB-ARBA"/>
</dbReference>
<dbReference type="PANTHER" id="PTHR32096:SF133">
    <property type="entry name" value="WRKY TRANSCRIPTION FACTOR 41-RELATED"/>
    <property type="match status" value="1"/>
</dbReference>
<comment type="subcellular location">
    <subcellularLocation>
        <location evidence="1">Nucleus</location>
    </subcellularLocation>
</comment>
<keyword evidence="3" id="KW-0238">DNA-binding</keyword>
<evidence type="ECO:0000256" key="5">
    <source>
        <dbReference type="ARBA" id="ARBA00023242"/>
    </source>
</evidence>
<reference evidence="8" key="1">
    <citation type="journal article" date="2008" name="Plant Physiol.">
        <title>A positive regulatory role for LjERF1 in the nodulation process is revealed by systematic analysis of nodule-associated transcription factors of Lotus japonicus.</title>
        <authorList>
            <person name="Asamizu E."/>
            <person name="Shimoda Y."/>
            <person name="Kouchi H."/>
            <person name="Tabata S."/>
            <person name="Sato S."/>
        </authorList>
    </citation>
    <scope>NUCLEOTIDE SEQUENCE</scope>
</reference>
<gene>
    <name evidence="8" type="primary">LjWRKY30</name>
</gene>
<proteinExistence type="evidence at transcript level"/>
<keyword evidence="2" id="KW-0805">Transcription regulation</keyword>
<dbReference type="GO" id="GO:0042542">
    <property type="term" value="P:response to hydrogen peroxide"/>
    <property type="evidence" value="ECO:0007669"/>
    <property type="project" value="UniProtKB-ARBA"/>
</dbReference>
<feature type="domain" description="WRKY" evidence="7">
    <location>
        <begin position="83"/>
        <end position="146"/>
    </location>
</feature>
<name>B3IX40_LOTJA</name>
<dbReference type="AlphaFoldDB" id="B3IX40"/>
<keyword evidence="4" id="KW-0804">Transcription</keyword>
<dbReference type="GO" id="GO:0009751">
    <property type="term" value="P:response to salicylic acid"/>
    <property type="evidence" value="ECO:0007669"/>
    <property type="project" value="UniProtKB-ARBA"/>
</dbReference>
<organism evidence="8">
    <name type="scientific">Lotus japonicus</name>
    <name type="common">Lotus corniculatus var. japonicus</name>
    <dbReference type="NCBI Taxonomy" id="34305"/>
    <lineage>
        <taxon>Eukaryota</taxon>
        <taxon>Viridiplantae</taxon>
        <taxon>Streptophyta</taxon>
        <taxon>Embryophyta</taxon>
        <taxon>Tracheophyta</taxon>
        <taxon>Spermatophyta</taxon>
        <taxon>Magnoliopsida</taxon>
        <taxon>eudicotyledons</taxon>
        <taxon>Gunneridae</taxon>
        <taxon>Pentapetalae</taxon>
        <taxon>rosids</taxon>
        <taxon>fabids</taxon>
        <taxon>Fabales</taxon>
        <taxon>Fabaceae</taxon>
        <taxon>Papilionoideae</taxon>
        <taxon>50 kb inversion clade</taxon>
        <taxon>NPAAA clade</taxon>
        <taxon>Hologalegina</taxon>
        <taxon>robinioid clade</taxon>
        <taxon>Loteae</taxon>
        <taxon>Lotus</taxon>
    </lineage>
</organism>
<evidence type="ECO:0000256" key="6">
    <source>
        <dbReference type="ARBA" id="ARBA00060850"/>
    </source>
</evidence>
<dbReference type="PROSITE" id="PS50811">
    <property type="entry name" value="WRKY"/>
    <property type="match status" value="1"/>
</dbReference>
<keyword evidence="5" id="KW-0539">Nucleus</keyword>
<evidence type="ECO:0000256" key="2">
    <source>
        <dbReference type="ARBA" id="ARBA00023015"/>
    </source>
</evidence>
<dbReference type="SUPFAM" id="SSF118290">
    <property type="entry name" value="WRKY DNA-binding domain"/>
    <property type="match status" value="1"/>
</dbReference>
<dbReference type="GO" id="GO:0005634">
    <property type="term" value="C:nucleus"/>
    <property type="evidence" value="ECO:0007669"/>
    <property type="project" value="UniProtKB-SubCell"/>
</dbReference>
<evidence type="ECO:0000259" key="7">
    <source>
        <dbReference type="PROSITE" id="PS50811"/>
    </source>
</evidence>
<evidence type="ECO:0000256" key="1">
    <source>
        <dbReference type="ARBA" id="ARBA00004123"/>
    </source>
</evidence>
<dbReference type="InterPro" id="IPR036576">
    <property type="entry name" value="WRKY_dom_sf"/>
</dbReference>
<dbReference type="InterPro" id="IPR044810">
    <property type="entry name" value="WRKY_plant"/>
</dbReference>
<dbReference type="Pfam" id="PF03106">
    <property type="entry name" value="WRKY"/>
    <property type="match status" value="1"/>
</dbReference>
<sequence length="305" mass="34654">MEENMKCEQVGLIGELMQGKELTKQLCDHLISSSSSSNDGFLMVLDGRPKVRSWTQRLSTKCFKKRKTMPKWTSQVRVCSGTAIEGSLDDGYSWRKYGQKDILGAKFPRGYYRCTHRNVQGCQATKQVQKSDKDPTMYEINYRGKHTCTQASHANKASPSTKVKVGLGENKHHILTHQKNQPQQEKTEQTQERVLSFGSELELKIEDLDYKEDTFPSFCFSSPSIGSEQEDNNIFSENNFIESFSPPYISPATSELVLHTSDFDVTEIISTPTSVTNYEMIDLDLFLDNMDFDTVFPINTTELCS</sequence>
<evidence type="ECO:0000256" key="4">
    <source>
        <dbReference type="ARBA" id="ARBA00023163"/>
    </source>
</evidence>
<comment type="similarity">
    <text evidence="6">Belongs to the WRKY group III family.</text>
</comment>